<sequence length="54" mass="5534">MSAIDNEDLIDYEEEVAVAPPSTTNGTAATGNGAATADADKDKKASSLLLLPNR</sequence>
<evidence type="ECO:0000256" key="1">
    <source>
        <dbReference type="SAM" id="MobiDB-lite"/>
    </source>
</evidence>
<proteinExistence type="predicted"/>
<protein>
    <submittedName>
        <fullName evidence="2">Uncharacterized protein</fullName>
    </submittedName>
</protein>
<organism evidence="2">
    <name type="scientific">Melanopsichium pennsylvanicum 4</name>
    <dbReference type="NCBI Taxonomy" id="1398559"/>
    <lineage>
        <taxon>Eukaryota</taxon>
        <taxon>Fungi</taxon>
        <taxon>Dikarya</taxon>
        <taxon>Basidiomycota</taxon>
        <taxon>Ustilaginomycotina</taxon>
        <taxon>Ustilaginomycetes</taxon>
        <taxon>Ustilaginales</taxon>
        <taxon>Ustilaginaceae</taxon>
        <taxon>Melanopsichium</taxon>
    </lineage>
</organism>
<accession>A0A077R8C8</accession>
<feature type="compositionally biased region" description="Low complexity" evidence="1">
    <location>
        <begin position="19"/>
        <end position="37"/>
    </location>
</feature>
<name>A0A077R8C8_9BASI</name>
<reference evidence="2" key="1">
    <citation type="journal article" date="2014" name="Genome Biol. Evol.">
        <title>Gene Loss Rather Than Gene Gain Is Associated with a Host Jump from Monocots to Dicots in the Smut Fungus Melanopsichium pennsylvanicum.</title>
        <authorList>
            <person name="Sharma R."/>
            <person name="Mishra B."/>
            <person name="Runge F."/>
            <person name="Thines M."/>
        </authorList>
    </citation>
    <scope>NUCLEOTIDE SEQUENCE</scope>
    <source>
        <strain evidence="2">4</strain>
    </source>
</reference>
<evidence type="ECO:0000313" key="2">
    <source>
        <dbReference type="EMBL" id="CDI55476.1"/>
    </source>
</evidence>
<feature type="region of interest" description="Disordered" evidence="1">
    <location>
        <begin position="17"/>
        <end position="54"/>
    </location>
</feature>
<dbReference type="EMBL" id="HG529650">
    <property type="protein sequence ID" value="CDI55476.1"/>
    <property type="molecule type" value="Genomic_DNA"/>
</dbReference>
<dbReference type="AlphaFoldDB" id="A0A077R8C8"/>